<dbReference type="SMART" id="SM00100">
    <property type="entry name" value="cNMP"/>
    <property type="match status" value="1"/>
</dbReference>
<keyword evidence="1" id="KW-0805">Transcription regulation</keyword>
<reference evidence="6 7" key="1">
    <citation type="submission" date="2020-11" db="EMBL/GenBank/DDBJ databases">
        <title>Fusibacter basophilias sp. nov.</title>
        <authorList>
            <person name="Qiu D."/>
        </authorList>
    </citation>
    <scope>NUCLEOTIDE SEQUENCE [LARGE SCALE GENOMIC DNA]</scope>
    <source>
        <strain evidence="6 7">Q10-2</strain>
    </source>
</reference>
<evidence type="ECO:0000256" key="2">
    <source>
        <dbReference type="ARBA" id="ARBA00023125"/>
    </source>
</evidence>
<dbReference type="PANTHER" id="PTHR24567:SF58">
    <property type="entry name" value="CYCLIC AMP-BINDING REGULATORY PROTEIN"/>
    <property type="match status" value="1"/>
</dbReference>
<keyword evidence="7" id="KW-1185">Reference proteome</keyword>
<dbReference type="InterPro" id="IPR050397">
    <property type="entry name" value="Env_Response_Regulators"/>
</dbReference>
<evidence type="ECO:0000313" key="6">
    <source>
        <dbReference type="EMBL" id="MBF4692301.1"/>
    </source>
</evidence>
<evidence type="ECO:0000256" key="3">
    <source>
        <dbReference type="ARBA" id="ARBA00023163"/>
    </source>
</evidence>
<protein>
    <submittedName>
        <fullName evidence="6">Crp/Fnr family transcriptional regulator</fullName>
    </submittedName>
</protein>
<gene>
    <name evidence="6" type="ORF">ISU02_04200</name>
</gene>
<keyword evidence="3" id="KW-0804">Transcription</keyword>
<dbReference type="InterPro" id="IPR014710">
    <property type="entry name" value="RmlC-like_jellyroll"/>
</dbReference>
<dbReference type="Gene3D" id="2.60.120.10">
    <property type="entry name" value="Jelly Rolls"/>
    <property type="match status" value="1"/>
</dbReference>
<dbReference type="PROSITE" id="PS50042">
    <property type="entry name" value="CNMP_BINDING_3"/>
    <property type="match status" value="1"/>
</dbReference>
<dbReference type="Pfam" id="PF13545">
    <property type="entry name" value="HTH_Crp_2"/>
    <property type="match status" value="1"/>
</dbReference>
<dbReference type="InterPro" id="IPR012318">
    <property type="entry name" value="HTH_CRP"/>
</dbReference>
<dbReference type="EMBL" id="JADKNH010000002">
    <property type="protein sequence ID" value="MBF4692301.1"/>
    <property type="molecule type" value="Genomic_DNA"/>
</dbReference>
<dbReference type="CDD" id="cd00038">
    <property type="entry name" value="CAP_ED"/>
    <property type="match status" value="1"/>
</dbReference>
<dbReference type="InterPro" id="IPR036390">
    <property type="entry name" value="WH_DNA-bd_sf"/>
</dbReference>
<dbReference type="RefSeq" id="WP_194700536.1">
    <property type="nucleotide sequence ID" value="NZ_JADKNH010000002.1"/>
</dbReference>
<dbReference type="InterPro" id="IPR000595">
    <property type="entry name" value="cNMP-bd_dom"/>
</dbReference>
<evidence type="ECO:0000256" key="1">
    <source>
        <dbReference type="ARBA" id="ARBA00023015"/>
    </source>
</evidence>
<dbReference type="PROSITE" id="PS51063">
    <property type="entry name" value="HTH_CRP_2"/>
    <property type="match status" value="1"/>
</dbReference>
<dbReference type="SMART" id="SM00419">
    <property type="entry name" value="HTH_CRP"/>
    <property type="match status" value="1"/>
</dbReference>
<feature type="domain" description="HTH crp-type" evidence="5">
    <location>
        <begin position="150"/>
        <end position="218"/>
    </location>
</feature>
<evidence type="ECO:0000313" key="7">
    <source>
        <dbReference type="Proteomes" id="UP000614200"/>
    </source>
</evidence>
<sequence length="220" mass="25076">MFLDVKLLLNNPLFKDMDSSLLLKLIDFDHCIIGNYKKGSLIVQEGDPCSSIGFVLSGVLAIQQFTPTGEVLTIKMFDTNDAFGTALYSSKAPQYPFTLMTMKDSKVLYMPFEQVRKLLKNSPIFNDNFIDFLSSRVLNFKEKIQMLQYKDVRSRLMLYLSKEYKNSGLTTFKLQHSRSLIADIIGVARPSVSRELTNMANDYLIQVSGQKITLLKPELF</sequence>
<evidence type="ECO:0000259" key="5">
    <source>
        <dbReference type="PROSITE" id="PS51063"/>
    </source>
</evidence>
<evidence type="ECO:0000259" key="4">
    <source>
        <dbReference type="PROSITE" id="PS50042"/>
    </source>
</evidence>
<keyword evidence="2" id="KW-0238">DNA-binding</keyword>
<comment type="caution">
    <text evidence="6">The sequence shown here is derived from an EMBL/GenBank/DDBJ whole genome shotgun (WGS) entry which is preliminary data.</text>
</comment>
<accession>A0ABR9ZPQ0</accession>
<dbReference type="PANTHER" id="PTHR24567">
    <property type="entry name" value="CRP FAMILY TRANSCRIPTIONAL REGULATORY PROTEIN"/>
    <property type="match status" value="1"/>
</dbReference>
<proteinExistence type="predicted"/>
<organism evidence="6 7">
    <name type="scientific">Fusibacter ferrireducens</name>
    <dbReference type="NCBI Taxonomy" id="2785058"/>
    <lineage>
        <taxon>Bacteria</taxon>
        <taxon>Bacillati</taxon>
        <taxon>Bacillota</taxon>
        <taxon>Clostridia</taxon>
        <taxon>Eubacteriales</taxon>
        <taxon>Eubacteriales Family XII. Incertae Sedis</taxon>
        <taxon>Fusibacter</taxon>
    </lineage>
</organism>
<dbReference type="Proteomes" id="UP000614200">
    <property type="component" value="Unassembled WGS sequence"/>
</dbReference>
<dbReference type="InterPro" id="IPR018490">
    <property type="entry name" value="cNMP-bd_dom_sf"/>
</dbReference>
<dbReference type="SUPFAM" id="SSF46785">
    <property type="entry name" value="Winged helix' DNA-binding domain"/>
    <property type="match status" value="1"/>
</dbReference>
<feature type="domain" description="Cyclic nucleotide-binding" evidence="4">
    <location>
        <begin position="13"/>
        <end position="119"/>
    </location>
</feature>
<dbReference type="SUPFAM" id="SSF51206">
    <property type="entry name" value="cAMP-binding domain-like"/>
    <property type="match status" value="1"/>
</dbReference>
<name>A0ABR9ZPQ0_9FIRM</name>
<dbReference type="Pfam" id="PF00027">
    <property type="entry name" value="cNMP_binding"/>
    <property type="match status" value="1"/>
</dbReference>